<keyword evidence="2 9" id="KW-1003">Cell membrane</keyword>
<dbReference type="Proteomes" id="UP000430975">
    <property type="component" value="Unassembled WGS sequence"/>
</dbReference>
<comment type="subcellular location">
    <subcellularLocation>
        <location evidence="9">Cell membrane</location>
        <topology evidence="9">Multi-pass membrane protein</topology>
    </subcellularLocation>
</comment>
<dbReference type="GO" id="GO:0005886">
    <property type="term" value="C:plasma membrane"/>
    <property type="evidence" value="ECO:0007669"/>
    <property type="project" value="UniProtKB-SubCell"/>
</dbReference>
<keyword evidence="3 9" id="KW-0645">Protease</keyword>
<name>A0A6I2GJN0_9LACT</name>
<sequence>MAIAYLVALLMVLVDQIIKKWTTSSLQLHESRSGIDGLFDFYYIRNEGAGWGILQGRMWFFYVVTFVIIVYLIYLIYKHRQGSLFLKCTYGLLLGGAIGNLIDRIINGYVIDMFRLTFMNFPIFNVADMALSIGVVLLIIQVLMTEDTEGVL</sequence>
<evidence type="ECO:0000313" key="13">
    <source>
        <dbReference type="Proteomes" id="UP000430975"/>
    </source>
</evidence>
<comment type="pathway">
    <text evidence="9">Protein modification; lipoprotein biosynthesis (signal peptide cleavage).</text>
</comment>
<evidence type="ECO:0000256" key="8">
    <source>
        <dbReference type="ARBA" id="ARBA00023136"/>
    </source>
</evidence>
<dbReference type="Pfam" id="PF01252">
    <property type="entry name" value="Peptidase_A8"/>
    <property type="match status" value="1"/>
</dbReference>
<evidence type="ECO:0000256" key="11">
    <source>
        <dbReference type="RuleBase" id="RU004181"/>
    </source>
</evidence>
<dbReference type="AlphaFoldDB" id="A0A6I2GJN0"/>
<feature type="active site" evidence="9">
    <location>
        <position position="128"/>
    </location>
</feature>
<dbReference type="InterPro" id="IPR001872">
    <property type="entry name" value="Peptidase_A8"/>
</dbReference>
<evidence type="ECO:0000256" key="2">
    <source>
        <dbReference type="ARBA" id="ARBA00022475"/>
    </source>
</evidence>
<comment type="function">
    <text evidence="9 10">This protein specifically catalyzes the removal of signal peptides from prolipoproteins.</text>
</comment>
<dbReference type="RefSeq" id="WP_153863158.1">
    <property type="nucleotide sequence ID" value="NZ_WJQS01000002.1"/>
</dbReference>
<comment type="caution">
    <text evidence="12">The sequence shown here is derived from an EMBL/GenBank/DDBJ whole genome shotgun (WGS) entry which is preliminary data.</text>
</comment>
<accession>A0A6I2GJN0</accession>
<dbReference type="UniPathway" id="UPA00665"/>
<feature type="transmembrane region" description="Helical" evidence="9">
    <location>
        <begin position="122"/>
        <end position="144"/>
    </location>
</feature>
<feature type="transmembrane region" description="Helical" evidence="9">
    <location>
        <begin position="84"/>
        <end position="102"/>
    </location>
</feature>
<dbReference type="PRINTS" id="PR00781">
    <property type="entry name" value="LIPOSIGPTASE"/>
</dbReference>
<keyword evidence="4 9" id="KW-0812">Transmembrane</keyword>
<organism evidence="12 13">
    <name type="scientific">Fundicoccus ignavus</name>
    <dbReference type="NCBI Taxonomy" id="2664442"/>
    <lineage>
        <taxon>Bacteria</taxon>
        <taxon>Bacillati</taxon>
        <taxon>Bacillota</taxon>
        <taxon>Bacilli</taxon>
        <taxon>Lactobacillales</taxon>
        <taxon>Aerococcaceae</taxon>
        <taxon>Fundicoccus</taxon>
    </lineage>
</organism>
<evidence type="ECO:0000313" key="12">
    <source>
        <dbReference type="EMBL" id="MRI84798.1"/>
    </source>
</evidence>
<evidence type="ECO:0000256" key="4">
    <source>
        <dbReference type="ARBA" id="ARBA00022692"/>
    </source>
</evidence>
<dbReference type="PANTHER" id="PTHR33695:SF1">
    <property type="entry name" value="LIPOPROTEIN SIGNAL PEPTIDASE"/>
    <property type="match status" value="1"/>
</dbReference>
<evidence type="ECO:0000256" key="1">
    <source>
        <dbReference type="ARBA" id="ARBA00006139"/>
    </source>
</evidence>
<protein>
    <recommendedName>
        <fullName evidence="9">Lipoprotein signal peptidase</fullName>
        <ecNumber evidence="9">3.4.23.36</ecNumber>
    </recommendedName>
    <alternativeName>
        <fullName evidence="9">Prolipoprotein signal peptidase</fullName>
    </alternativeName>
    <alternativeName>
        <fullName evidence="9">Signal peptidase II</fullName>
        <shortName evidence="9">SPase II</shortName>
    </alternativeName>
</protein>
<keyword evidence="6 9" id="KW-0378">Hydrolase</keyword>
<keyword evidence="5 9" id="KW-0064">Aspartyl protease</keyword>
<dbReference type="HAMAP" id="MF_00161">
    <property type="entry name" value="LspA"/>
    <property type="match status" value="1"/>
</dbReference>
<dbReference type="GO" id="GO:0006508">
    <property type="term" value="P:proteolysis"/>
    <property type="evidence" value="ECO:0007669"/>
    <property type="project" value="UniProtKB-KW"/>
</dbReference>
<dbReference type="GO" id="GO:0004190">
    <property type="term" value="F:aspartic-type endopeptidase activity"/>
    <property type="evidence" value="ECO:0007669"/>
    <property type="project" value="UniProtKB-UniRule"/>
</dbReference>
<evidence type="ECO:0000256" key="10">
    <source>
        <dbReference type="RuleBase" id="RU000594"/>
    </source>
</evidence>
<keyword evidence="13" id="KW-1185">Reference proteome</keyword>
<feature type="transmembrane region" description="Helical" evidence="9">
    <location>
        <begin position="59"/>
        <end position="77"/>
    </location>
</feature>
<comment type="catalytic activity">
    <reaction evidence="9 10">
        <text>Release of signal peptides from bacterial membrane prolipoproteins. Hydrolyzes -Xaa-Yaa-Zaa-|-(S,diacylglyceryl)Cys-, in which Xaa is hydrophobic (preferably Leu), and Yaa (Ala or Ser) and Zaa (Gly or Ala) have small, neutral side chains.</text>
        <dbReference type="EC" id="3.4.23.36"/>
    </reaction>
</comment>
<keyword evidence="7 9" id="KW-1133">Transmembrane helix</keyword>
<evidence type="ECO:0000256" key="6">
    <source>
        <dbReference type="ARBA" id="ARBA00022801"/>
    </source>
</evidence>
<gene>
    <name evidence="9" type="primary">lspA</name>
    <name evidence="12" type="ORF">GIY09_02650</name>
</gene>
<keyword evidence="8 9" id="KW-0472">Membrane</keyword>
<evidence type="ECO:0000256" key="7">
    <source>
        <dbReference type="ARBA" id="ARBA00022989"/>
    </source>
</evidence>
<dbReference type="EMBL" id="WJQS01000002">
    <property type="protein sequence ID" value="MRI84798.1"/>
    <property type="molecule type" value="Genomic_DNA"/>
</dbReference>
<dbReference type="PANTHER" id="PTHR33695">
    <property type="entry name" value="LIPOPROTEIN SIGNAL PEPTIDASE"/>
    <property type="match status" value="1"/>
</dbReference>
<reference evidence="12 13" key="1">
    <citation type="submission" date="2019-11" db="EMBL/GenBank/DDBJ databases">
        <title>Characterisation of Fundicoccus ignavus gen. nov. sp. nov., a novel genus of the family Aerococcaceae isolated from bulk tank milk.</title>
        <authorList>
            <person name="Siebert A."/>
            <person name="Huptas C."/>
            <person name="Wenning M."/>
            <person name="Scherer S."/>
            <person name="Doll E.V."/>
        </authorList>
    </citation>
    <scope>NUCLEOTIDE SEQUENCE [LARGE SCALE GENOMIC DNA]</scope>
    <source>
        <strain evidence="12 13">WS4759</strain>
    </source>
</reference>
<comment type="caution">
    <text evidence="9">Lacks conserved residue(s) required for the propagation of feature annotation.</text>
</comment>
<dbReference type="PROSITE" id="PS00855">
    <property type="entry name" value="SPASE_II"/>
    <property type="match status" value="1"/>
</dbReference>
<feature type="active site" evidence="9">
    <location>
        <position position="112"/>
    </location>
</feature>
<proteinExistence type="inferred from homology"/>
<dbReference type="EC" id="3.4.23.36" evidence="9"/>
<evidence type="ECO:0000256" key="5">
    <source>
        <dbReference type="ARBA" id="ARBA00022750"/>
    </source>
</evidence>
<evidence type="ECO:0000256" key="3">
    <source>
        <dbReference type="ARBA" id="ARBA00022670"/>
    </source>
</evidence>
<comment type="similarity">
    <text evidence="1 9 11">Belongs to the peptidase A8 family.</text>
</comment>
<evidence type="ECO:0000256" key="9">
    <source>
        <dbReference type="HAMAP-Rule" id="MF_00161"/>
    </source>
</evidence>
<dbReference type="NCBIfam" id="TIGR00077">
    <property type="entry name" value="lspA"/>
    <property type="match status" value="1"/>
</dbReference>